<gene>
    <name evidence="2" type="ORF">M408DRAFT_161958</name>
</gene>
<feature type="region of interest" description="Disordered" evidence="1">
    <location>
        <begin position="95"/>
        <end position="116"/>
    </location>
</feature>
<accession>A0A0C2W0N3</accession>
<reference evidence="2 3" key="1">
    <citation type="submission" date="2014-04" db="EMBL/GenBank/DDBJ databases">
        <authorList>
            <consortium name="DOE Joint Genome Institute"/>
            <person name="Kuo A."/>
            <person name="Zuccaro A."/>
            <person name="Kohler A."/>
            <person name="Nagy L.G."/>
            <person name="Floudas D."/>
            <person name="Copeland A."/>
            <person name="Barry K.W."/>
            <person name="Cichocki N."/>
            <person name="Veneault-Fourrey C."/>
            <person name="LaButti K."/>
            <person name="Lindquist E.A."/>
            <person name="Lipzen A."/>
            <person name="Lundell T."/>
            <person name="Morin E."/>
            <person name="Murat C."/>
            <person name="Sun H."/>
            <person name="Tunlid A."/>
            <person name="Henrissat B."/>
            <person name="Grigoriev I.V."/>
            <person name="Hibbett D.S."/>
            <person name="Martin F."/>
            <person name="Nordberg H.P."/>
            <person name="Cantor M.N."/>
            <person name="Hua S.X."/>
        </authorList>
    </citation>
    <scope>NUCLEOTIDE SEQUENCE [LARGE SCALE GENOMIC DNA]</scope>
    <source>
        <strain evidence="2 3">MAFF 305830</strain>
    </source>
</reference>
<keyword evidence="3" id="KW-1185">Reference proteome</keyword>
<sequence>MLAPPSIVMGKGKTEHRMIQWLSIGRQGSLSESHSVVPTCHGLLTHLPGYRLSFVSSKGENQCVNHLKPRIAMQPPSRSPVQLLAHSSTPAATSIPINFIGKNGSHSRKTPQDYGD</sequence>
<dbReference type="EMBL" id="KN824481">
    <property type="protein sequence ID" value="KIM20073.1"/>
    <property type="molecule type" value="Genomic_DNA"/>
</dbReference>
<protein>
    <submittedName>
        <fullName evidence="2">Uncharacterized protein</fullName>
    </submittedName>
</protein>
<reference evidence="3" key="2">
    <citation type="submission" date="2015-01" db="EMBL/GenBank/DDBJ databases">
        <title>Evolutionary Origins and Diversification of the Mycorrhizal Mutualists.</title>
        <authorList>
            <consortium name="DOE Joint Genome Institute"/>
            <consortium name="Mycorrhizal Genomics Consortium"/>
            <person name="Kohler A."/>
            <person name="Kuo A."/>
            <person name="Nagy L.G."/>
            <person name="Floudas D."/>
            <person name="Copeland A."/>
            <person name="Barry K.W."/>
            <person name="Cichocki N."/>
            <person name="Veneault-Fourrey C."/>
            <person name="LaButti K."/>
            <person name="Lindquist E.A."/>
            <person name="Lipzen A."/>
            <person name="Lundell T."/>
            <person name="Morin E."/>
            <person name="Murat C."/>
            <person name="Riley R."/>
            <person name="Ohm R."/>
            <person name="Sun H."/>
            <person name="Tunlid A."/>
            <person name="Henrissat B."/>
            <person name="Grigoriev I.V."/>
            <person name="Hibbett D.S."/>
            <person name="Martin F."/>
        </authorList>
    </citation>
    <scope>NUCLEOTIDE SEQUENCE [LARGE SCALE GENOMIC DNA]</scope>
    <source>
        <strain evidence="3">MAFF 305830</strain>
    </source>
</reference>
<dbReference type="HOGENOM" id="CLU_2098327_0_0_1"/>
<organism evidence="2 3">
    <name type="scientific">Serendipita vermifera MAFF 305830</name>
    <dbReference type="NCBI Taxonomy" id="933852"/>
    <lineage>
        <taxon>Eukaryota</taxon>
        <taxon>Fungi</taxon>
        <taxon>Dikarya</taxon>
        <taxon>Basidiomycota</taxon>
        <taxon>Agaricomycotina</taxon>
        <taxon>Agaricomycetes</taxon>
        <taxon>Sebacinales</taxon>
        <taxon>Serendipitaceae</taxon>
        <taxon>Serendipita</taxon>
    </lineage>
</organism>
<dbReference type="AlphaFoldDB" id="A0A0C2W0N3"/>
<name>A0A0C2W0N3_SERVB</name>
<evidence type="ECO:0000313" key="2">
    <source>
        <dbReference type="EMBL" id="KIM20073.1"/>
    </source>
</evidence>
<evidence type="ECO:0000313" key="3">
    <source>
        <dbReference type="Proteomes" id="UP000054097"/>
    </source>
</evidence>
<dbReference type="Proteomes" id="UP000054097">
    <property type="component" value="Unassembled WGS sequence"/>
</dbReference>
<proteinExistence type="predicted"/>
<evidence type="ECO:0000256" key="1">
    <source>
        <dbReference type="SAM" id="MobiDB-lite"/>
    </source>
</evidence>